<dbReference type="AlphaFoldDB" id="A0A8H6J0L2"/>
<protein>
    <submittedName>
        <fullName evidence="3">Seed maturation protein</fullName>
    </submittedName>
</protein>
<feature type="region of interest" description="Disordered" evidence="1">
    <location>
        <begin position="1"/>
        <end position="29"/>
    </location>
</feature>
<organism evidence="3 4">
    <name type="scientific">Colletotrichum sojae</name>
    <dbReference type="NCBI Taxonomy" id="2175907"/>
    <lineage>
        <taxon>Eukaryota</taxon>
        <taxon>Fungi</taxon>
        <taxon>Dikarya</taxon>
        <taxon>Ascomycota</taxon>
        <taxon>Pezizomycotina</taxon>
        <taxon>Sordariomycetes</taxon>
        <taxon>Hypocreomycetidae</taxon>
        <taxon>Glomerellales</taxon>
        <taxon>Glomerellaceae</taxon>
        <taxon>Colletotrichum</taxon>
        <taxon>Colletotrichum orchidearum species complex</taxon>
    </lineage>
</organism>
<evidence type="ECO:0000313" key="4">
    <source>
        <dbReference type="Proteomes" id="UP000652219"/>
    </source>
</evidence>
<evidence type="ECO:0000256" key="1">
    <source>
        <dbReference type="SAM" id="MobiDB-lite"/>
    </source>
</evidence>
<feature type="region of interest" description="Disordered" evidence="1">
    <location>
        <begin position="75"/>
        <end position="117"/>
    </location>
</feature>
<dbReference type="Pfam" id="PF04927">
    <property type="entry name" value="SMP"/>
    <property type="match status" value="2"/>
</dbReference>
<sequence>MSSLLPNKNELREQAVEGRPITQTEASTIASAESELTGLGPIKGGSAATAQSLHDKQQNFVAKAGDVAHKPANEITKEDAAQVQSAEARVLGGRPPKGSTSADVQSLADENAKVQEQ</sequence>
<dbReference type="Proteomes" id="UP000652219">
    <property type="component" value="Unassembled WGS sequence"/>
</dbReference>
<evidence type="ECO:0000259" key="2">
    <source>
        <dbReference type="Pfam" id="PF04927"/>
    </source>
</evidence>
<feature type="domain" description="SMP" evidence="2">
    <location>
        <begin position="62"/>
        <end position="113"/>
    </location>
</feature>
<reference evidence="3 4" key="1">
    <citation type="journal article" date="2020" name="Phytopathology">
        <title>Genome Sequence Resources of Colletotrichum truncatum, C. plurivorum, C. musicola, and C. sojae: Four Species Pathogenic to Soybean (Glycine max).</title>
        <authorList>
            <person name="Rogerio F."/>
            <person name="Boufleur T.R."/>
            <person name="Ciampi-Guillardi M."/>
            <person name="Sukno S.A."/>
            <person name="Thon M.R."/>
            <person name="Massola Junior N.S."/>
            <person name="Baroncelli R."/>
        </authorList>
    </citation>
    <scope>NUCLEOTIDE SEQUENCE [LARGE SCALE GENOMIC DNA]</scope>
    <source>
        <strain evidence="3 4">LFN0009</strain>
    </source>
</reference>
<feature type="domain" description="SMP" evidence="2">
    <location>
        <begin position="14"/>
        <end position="52"/>
    </location>
</feature>
<evidence type="ECO:0000313" key="3">
    <source>
        <dbReference type="EMBL" id="KAF6803948.1"/>
    </source>
</evidence>
<accession>A0A8H6J0L2</accession>
<gene>
    <name evidence="3" type="ORF">CSOJ01_10520</name>
</gene>
<dbReference type="InterPro" id="IPR007011">
    <property type="entry name" value="LEA_SMP_dom"/>
</dbReference>
<keyword evidence="4" id="KW-1185">Reference proteome</keyword>
<name>A0A8H6J0L2_9PEZI</name>
<dbReference type="EMBL" id="WIGN01000222">
    <property type="protein sequence ID" value="KAF6803948.1"/>
    <property type="molecule type" value="Genomic_DNA"/>
</dbReference>
<comment type="caution">
    <text evidence="3">The sequence shown here is derived from an EMBL/GenBank/DDBJ whole genome shotgun (WGS) entry which is preliminary data.</text>
</comment>
<proteinExistence type="predicted"/>